<accession>A0A0U4HHW8</accession>
<organism evidence="9 10">
    <name type="scientific">Pseudomonas oryzihabitans</name>
    <dbReference type="NCBI Taxonomy" id="47885"/>
    <lineage>
        <taxon>Bacteria</taxon>
        <taxon>Pseudomonadati</taxon>
        <taxon>Pseudomonadota</taxon>
        <taxon>Gammaproteobacteria</taxon>
        <taxon>Pseudomonadales</taxon>
        <taxon>Pseudomonadaceae</taxon>
        <taxon>Pseudomonas</taxon>
    </lineage>
</organism>
<keyword evidence="9" id="KW-0966">Cell projection</keyword>
<evidence type="ECO:0000256" key="3">
    <source>
        <dbReference type="ARBA" id="ARBA00022989"/>
    </source>
</evidence>
<dbReference type="PANTHER" id="PTHR38766:SF1">
    <property type="entry name" value="FLAGELLAR PROTEIN FLIO"/>
    <property type="match status" value="1"/>
</dbReference>
<dbReference type="OrthoDB" id="5741235at2"/>
<dbReference type="InterPro" id="IPR022781">
    <property type="entry name" value="Flagellar_biosynth_FliO"/>
</dbReference>
<dbReference type="AlphaFoldDB" id="A0A0U4HHW8"/>
<reference evidence="9 10" key="1">
    <citation type="submission" date="2016-01" db="EMBL/GenBank/DDBJ databases">
        <title>Annotation of Pseudomonas oryzihabitans USDA-ARS-USMARC-56511.</title>
        <authorList>
            <person name="Harhay G.P."/>
            <person name="Harhay D.M."/>
            <person name="Smith T.P.L."/>
            <person name="Bono J.L."/>
            <person name="Heaton M.P."/>
            <person name="Clawson M.L."/>
            <person name="Chitko-Mckown C.G."/>
            <person name="Capik S.F."/>
            <person name="DeDonder K.D."/>
            <person name="Apley M.D."/>
            <person name="Lubbers B.V."/>
            <person name="White B.J."/>
            <person name="Larson R.L."/>
        </authorList>
    </citation>
    <scope>NUCLEOTIDE SEQUENCE [LARGE SCALE GENOMIC DNA]</scope>
    <source>
        <strain evidence="9 10">USDA-ARS-USMARC-56511</strain>
    </source>
</reference>
<keyword evidence="1 7" id="KW-1003">Cell membrane</keyword>
<dbReference type="PANTHER" id="PTHR38766">
    <property type="entry name" value="FLAGELLAR PROTEIN FLIO"/>
    <property type="match status" value="1"/>
</dbReference>
<evidence type="ECO:0000256" key="5">
    <source>
        <dbReference type="ARBA" id="ARBA00023143"/>
    </source>
</evidence>
<comment type="similarity">
    <text evidence="6 7">Belongs to the FliO/MopB family.</text>
</comment>
<dbReference type="Proteomes" id="UP000064137">
    <property type="component" value="Chromosome"/>
</dbReference>
<evidence type="ECO:0000256" key="7">
    <source>
        <dbReference type="RuleBase" id="RU362064"/>
    </source>
</evidence>
<dbReference type="GO" id="GO:0005886">
    <property type="term" value="C:plasma membrane"/>
    <property type="evidence" value="ECO:0007669"/>
    <property type="project" value="UniProtKB-SubCell"/>
</dbReference>
<dbReference type="GO" id="GO:0009425">
    <property type="term" value="C:bacterial-type flagellum basal body"/>
    <property type="evidence" value="ECO:0007669"/>
    <property type="project" value="UniProtKB-SubCell"/>
</dbReference>
<sequence length="137" mass="14739">MKSLLLPLGLLPLTVRAAEATSPGLDVGAQLGQLLLGLLLVIGLILGLAWLVRRVQQQGPRGQQAIKVISTQHLGPRERLVLVQVGQEQLLIGVAGGRITPLHSLREPVRLGETEAPPPEFAQRLLELISRDPKAKP</sequence>
<keyword evidence="9" id="KW-0969">Cilium</keyword>
<protein>
    <recommendedName>
        <fullName evidence="7">Flagellar protein</fullName>
    </recommendedName>
</protein>
<evidence type="ECO:0000256" key="6">
    <source>
        <dbReference type="ARBA" id="ARBA00037937"/>
    </source>
</evidence>
<keyword evidence="9" id="KW-0282">Flagellum</keyword>
<proteinExistence type="inferred from homology"/>
<evidence type="ECO:0000256" key="2">
    <source>
        <dbReference type="ARBA" id="ARBA00022692"/>
    </source>
</evidence>
<evidence type="ECO:0000256" key="8">
    <source>
        <dbReference type="SAM" id="SignalP"/>
    </source>
</evidence>
<keyword evidence="3 7" id="KW-1133">Transmembrane helix</keyword>
<comment type="subcellular location">
    <subcellularLocation>
        <location evidence="7">Cell membrane</location>
    </subcellularLocation>
    <subcellularLocation>
        <location evidence="7">Bacterial flagellum basal body</location>
    </subcellularLocation>
</comment>
<feature type="transmembrane region" description="Helical" evidence="7">
    <location>
        <begin position="33"/>
        <end position="52"/>
    </location>
</feature>
<keyword evidence="2 7" id="KW-0812">Transmembrane</keyword>
<name>A0A0U4HHW8_9PSED</name>
<keyword evidence="5 7" id="KW-0975">Bacterial flagellum</keyword>
<dbReference type="NCBIfam" id="TIGR03500">
    <property type="entry name" value="FliO_TIGR"/>
    <property type="match status" value="1"/>
</dbReference>
<dbReference type="Pfam" id="PF04347">
    <property type="entry name" value="FliO"/>
    <property type="match status" value="1"/>
</dbReference>
<keyword evidence="4 7" id="KW-0472">Membrane</keyword>
<dbReference type="KEGG" id="por:APT59_14720"/>
<evidence type="ECO:0000256" key="4">
    <source>
        <dbReference type="ARBA" id="ARBA00023136"/>
    </source>
</evidence>
<keyword evidence="8" id="KW-0732">Signal</keyword>
<dbReference type="RefSeq" id="WP_059315546.1">
    <property type="nucleotide sequence ID" value="NZ_CP013987.1"/>
</dbReference>
<evidence type="ECO:0000256" key="1">
    <source>
        <dbReference type="ARBA" id="ARBA00022475"/>
    </source>
</evidence>
<dbReference type="GO" id="GO:0044781">
    <property type="term" value="P:bacterial-type flagellum organization"/>
    <property type="evidence" value="ECO:0007669"/>
    <property type="project" value="UniProtKB-UniRule"/>
</dbReference>
<feature type="chain" id="PRO_5006849942" description="Flagellar protein" evidence="8">
    <location>
        <begin position="18"/>
        <end position="137"/>
    </location>
</feature>
<dbReference type="InterPro" id="IPR052205">
    <property type="entry name" value="FliO/MopB"/>
</dbReference>
<evidence type="ECO:0000313" key="9">
    <source>
        <dbReference type="EMBL" id="ALZ85386.1"/>
    </source>
</evidence>
<evidence type="ECO:0000313" key="10">
    <source>
        <dbReference type="Proteomes" id="UP000064137"/>
    </source>
</evidence>
<gene>
    <name evidence="9" type="ORF">APT59_14720</name>
</gene>
<feature type="signal peptide" evidence="8">
    <location>
        <begin position="1"/>
        <end position="17"/>
    </location>
</feature>
<dbReference type="EMBL" id="CP013987">
    <property type="protein sequence ID" value="ALZ85386.1"/>
    <property type="molecule type" value="Genomic_DNA"/>
</dbReference>